<feature type="binding site" evidence="1">
    <location>
        <position position="55"/>
    </location>
    <ligand>
        <name>substrate</name>
    </ligand>
</feature>
<dbReference type="PIRSF" id="PIRSF000709">
    <property type="entry name" value="6PFK_2-Ptase"/>
    <property type="match status" value="1"/>
</dbReference>
<dbReference type="RefSeq" id="WP_036620199.1">
    <property type="nucleotide sequence ID" value="NZ_BGML01000010.1"/>
</dbReference>
<dbReference type="InterPro" id="IPR013078">
    <property type="entry name" value="His_Pase_superF_clade-1"/>
</dbReference>
<dbReference type="SMART" id="SM00855">
    <property type="entry name" value="PGAM"/>
    <property type="match status" value="1"/>
</dbReference>
<dbReference type="Pfam" id="PF00300">
    <property type="entry name" value="His_Phos_1"/>
    <property type="match status" value="1"/>
</dbReference>
<dbReference type="InterPro" id="IPR050275">
    <property type="entry name" value="PGM_Phosphatase"/>
</dbReference>
<proteinExistence type="predicted"/>
<evidence type="ECO:0000313" key="3">
    <source>
        <dbReference type="Proteomes" id="UP000029278"/>
    </source>
</evidence>
<dbReference type="OrthoDB" id="2185101at2"/>
<dbReference type="STRING" id="44252.DJ90_1035"/>
<dbReference type="GO" id="GO:0005737">
    <property type="term" value="C:cytoplasm"/>
    <property type="evidence" value="ECO:0007669"/>
    <property type="project" value="TreeGrafter"/>
</dbReference>
<gene>
    <name evidence="2" type="ORF">DJ90_1035</name>
</gene>
<dbReference type="Gene3D" id="3.40.50.1240">
    <property type="entry name" value="Phosphoglycerate mutase-like"/>
    <property type="match status" value="1"/>
</dbReference>
<dbReference type="GO" id="GO:0016791">
    <property type="term" value="F:phosphatase activity"/>
    <property type="evidence" value="ECO:0007669"/>
    <property type="project" value="TreeGrafter"/>
</dbReference>
<evidence type="ECO:0000256" key="1">
    <source>
        <dbReference type="PIRSR" id="PIRSR613078-2"/>
    </source>
</evidence>
<dbReference type="Proteomes" id="UP000029278">
    <property type="component" value="Unassembled WGS sequence"/>
</dbReference>
<dbReference type="AlphaFoldDB" id="A0A090ZJ40"/>
<comment type="caution">
    <text evidence="2">The sequence shown here is derived from an EMBL/GenBank/DDBJ whole genome shotgun (WGS) entry which is preliminary data.</text>
</comment>
<name>A0A090ZJ40_PAEMA</name>
<evidence type="ECO:0000313" key="2">
    <source>
        <dbReference type="EMBL" id="KFN10275.1"/>
    </source>
</evidence>
<dbReference type="PATRIC" id="fig|44252.3.peg.1494"/>
<dbReference type="SUPFAM" id="SSF53254">
    <property type="entry name" value="Phosphoglycerate mutase-like"/>
    <property type="match status" value="1"/>
</dbReference>
<dbReference type="InterPro" id="IPR029033">
    <property type="entry name" value="His_PPase_superfam"/>
</dbReference>
<dbReference type="EMBL" id="JMQA01000018">
    <property type="protein sequence ID" value="KFN10275.1"/>
    <property type="molecule type" value="Genomic_DNA"/>
</dbReference>
<dbReference type="CDD" id="cd07067">
    <property type="entry name" value="HP_PGM_like"/>
    <property type="match status" value="1"/>
</dbReference>
<keyword evidence="3" id="KW-1185">Reference proteome</keyword>
<dbReference type="PANTHER" id="PTHR48100">
    <property type="entry name" value="BROAD-SPECIFICITY PHOSPHATASE YOR283W-RELATED"/>
    <property type="match status" value="1"/>
</dbReference>
<dbReference type="GeneID" id="77011778"/>
<dbReference type="PANTHER" id="PTHR48100:SF59">
    <property type="entry name" value="ADENOSYLCOBALAMIN_ALPHA-RIBAZOLE PHOSPHATASE"/>
    <property type="match status" value="1"/>
</dbReference>
<protein>
    <submittedName>
        <fullName evidence="2">Histidine phosphatase super family protein</fullName>
    </submittedName>
</protein>
<sequence length="189" mass="22091">MKTYIYMVRHGESPKTENNERTRGLTDKGWSDAKRITEILKNEGIDVFVSSPYRRAVLTIEELAKCYDKEILLFEELRELEFSNENRIMTDQELYPEVNKMIGDPDYSLPGGESSAMCMNRAIGVLKKIIEENQGKKIVIGTHGLVMTLMMRYFNSKYDFDFLLSTTKPDIYRMEFEEGSLMEVKRIWN</sequence>
<reference evidence="2 3" key="1">
    <citation type="submission" date="2014-04" db="EMBL/GenBank/DDBJ databases">
        <authorList>
            <person name="Bishop-Lilly K.A."/>
            <person name="Broomall S.M."/>
            <person name="Chain P.S."/>
            <person name="Chertkov O."/>
            <person name="Coyne S.R."/>
            <person name="Daligault H.E."/>
            <person name="Davenport K.W."/>
            <person name="Erkkila T."/>
            <person name="Frey K.G."/>
            <person name="Gibbons H.S."/>
            <person name="Gu W."/>
            <person name="Jaissle J."/>
            <person name="Johnson S.L."/>
            <person name="Koroleva G.I."/>
            <person name="Ladner J.T."/>
            <person name="Lo C.-C."/>
            <person name="Minogue T.D."/>
            <person name="Munk C."/>
            <person name="Palacios G.F."/>
            <person name="Redden C.L."/>
            <person name="Rosenzweig C.N."/>
            <person name="Scholz M.B."/>
            <person name="Teshima H."/>
            <person name="Xu Y."/>
        </authorList>
    </citation>
    <scope>NUCLEOTIDE SEQUENCE [LARGE SCALE GENOMIC DNA]</scope>
    <source>
        <strain evidence="2 3">8244</strain>
    </source>
</reference>
<organism evidence="2 3">
    <name type="scientific">Paenibacillus macerans</name>
    <name type="common">Bacillus macerans</name>
    <dbReference type="NCBI Taxonomy" id="44252"/>
    <lineage>
        <taxon>Bacteria</taxon>
        <taxon>Bacillati</taxon>
        <taxon>Bacillota</taxon>
        <taxon>Bacilli</taxon>
        <taxon>Bacillales</taxon>
        <taxon>Paenibacillaceae</taxon>
        <taxon>Paenibacillus</taxon>
    </lineage>
</organism>
<dbReference type="HOGENOM" id="CLU_033323_12_2_9"/>
<accession>A0A090ZJ40</accession>